<dbReference type="Proteomes" id="UP000823990">
    <property type="component" value="Unassembled WGS sequence"/>
</dbReference>
<evidence type="ECO:0000313" key="4">
    <source>
        <dbReference type="Proteomes" id="UP000823990"/>
    </source>
</evidence>
<comment type="caution">
    <text evidence="3">The sequence shown here is derived from an EMBL/GenBank/DDBJ whole genome shotgun (WGS) entry which is preliminary data.</text>
</comment>
<feature type="domain" description="Zinc-ribbon" evidence="2">
    <location>
        <begin position="3"/>
        <end position="24"/>
    </location>
</feature>
<dbReference type="Pfam" id="PF13240">
    <property type="entry name" value="Zn_Ribbon_1"/>
    <property type="match status" value="1"/>
</dbReference>
<dbReference type="InterPro" id="IPR026870">
    <property type="entry name" value="Zinc_ribbon_dom"/>
</dbReference>
<dbReference type="EMBL" id="DXHS01000091">
    <property type="protein sequence ID" value="HIW02829.1"/>
    <property type="molecule type" value="Genomic_DNA"/>
</dbReference>
<accession>A0A9D1Q056</accession>
<feature type="transmembrane region" description="Helical" evidence="1">
    <location>
        <begin position="204"/>
        <end position="225"/>
    </location>
</feature>
<reference evidence="3" key="2">
    <citation type="submission" date="2021-04" db="EMBL/GenBank/DDBJ databases">
        <authorList>
            <person name="Gilroy R."/>
        </authorList>
    </citation>
    <scope>NUCLEOTIDE SEQUENCE</scope>
    <source>
        <strain evidence="3">12435</strain>
    </source>
</reference>
<name>A0A9D1Q056_9FIRM</name>
<sequence length="256" mass="27537">MSKCEKCGSEIDDGATVCPECGAERSEPKTCDDKKKTDGGVYDKWRKANGFNAFLARAGKMISASFALLAALFCLLALLLYMTLIVMSSDPFIPLTITFLVLAAVWQTFADVYAQQSMCSLAEKDAGFDLRALAAEQTSYAKGGNIADAEYIAGEKSSYPSVMLIAERVLFLAGMIVAVACLLPVVGFVFAYLVNGTPADIPDYLLSVLARLIVGVVLTAGLLIASKAINGRRVKTVLDRYSKEFGKILPIKESKN</sequence>
<keyword evidence="1" id="KW-1133">Transmembrane helix</keyword>
<proteinExistence type="predicted"/>
<dbReference type="AlphaFoldDB" id="A0A9D1Q056"/>
<reference evidence="3" key="1">
    <citation type="journal article" date="2021" name="PeerJ">
        <title>Extensive microbial diversity within the chicken gut microbiome revealed by metagenomics and culture.</title>
        <authorList>
            <person name="Gilroy R."/>
            <person name="Ravi A."/>
            <person name="Getino M."/>
            <person name="Pursley I."/>
            <person name="Horton D.L."/>
            <person name="Alikhan N.F."/>
            <person name="Baker D."/>
            <person name="Gharbi K."/>
            <person name="Hall N."/>
            <person name="Watson M."/>
            <person name="Adriaenssens E.M."/>
            <person name="Foster-Nyarko E."/>
            <person name="Jarju S."/>
            <person name="Secka A."/>
            <person name="Antonio M."/>
            <person name="Oren A."/>
            <person name="Chaudhuri R.R."/>
            <person name="La Ragione R."/>
            <person name="Hildebrand F."/>
            <person name="Pallen M.J."/>
        </authorList>
    </citation>
    <scope>NUCLEOTIDE SEQUENCE</scope>
    <source>
        <strain evidence="3">12435</strain>
    </source>
</reference>
<evidence type="ECO:0000256" key="1">
    <source>
        <dbReference type="SAM" id="Phobius"/>
    </source>
</evidence>
<evidence type="ECO:0000259" key="2">
    <source>
        <dbReference type="Pfam" id="PF13240"/>
    </source>
</evidence>
<feature type="transmembrane region" description="Helical" evidence="1">
    <location>
        <begin position="92"/>
        <end position="114"/>
    </location>
</feature>
<protein>
    <submittedName>
        <fullName evidence="3">Zinc ribbon domain-containing protein</fullName>
    </submittedName>
</protein>
<organism evidence="3 4">
    <name type="scientific">Candidatus Protoclostridium stercorigallinarum</name>
    <dbReference type="NCBI Taxonomy" id="2838741"/>
    <lineage>
        <taxon>Bacteria</taxon>
        <taxon>Bacillati</taxon>
        <taxon>Bacillota</taxon>
        <taxon>Clostridia</taxon>
        <taxon>Candidatus Protoclostridium</taxon>
    </lineage>
</organism>
<feature type="transmembrane region" description="Helical" evidence="1">
    <location>
        <begin position="169"/>
        <end position="192"/>
    </location>
</feature>
<evidence type="ECO:0000313" key="3">
    <source>
        <dbReference type="EMBL" id="HIW02829.1"/>
    </source>
</evidence>
<gene>
    <name evidence="3" type="ORF">H9892_05770</name>
</gene>
<feature type="transmembrane region" description="Helical" evidence="1">
    <location>
        <begin position="66"/>
        <end position="86"/>
    </location>
</feature>
<keyword evidence="1" id="KW-0812">Transmembrane</keyword>
<keyword evidence="1" id="KW-0472">Membrane</keyword>